<dbReference type="InterPro" id="IPR002048">
    <property type="entry name" value="EF_hand_dom"/>
</dbReference>
<proteinExistence type="inferred from homology"/>
<dbReference type="AlphaFoldDB" id="A0A7S4IZQ1"/>
<evidence type="ECO:0000256" key="2">
    <source>
        <dbReference type="ARBA" id="ARBA00017835"/>
    </source>
</evidence>
<dbReference type="InterPro" id="IPR018247">
    <property type="entry name" value="EF_Hand_1_Ca_BS"/>
</dbReference>
<dbReference type="SUPFAM" id="SSF47473">
    <property type="entry name" value="EF-hand"/>
    <property type="match status" value="1"/>
</dbReference>
<feature type="domain" description="EF-hand" evidence="5">
    <location>
        <begin position="50"/>
        <end position="85"/>
    </location>
</feature>
<evidence type="ECO:0000259" key="5">
    <source>
        <dbReference type="PROSITE" id="PS50222"/>
    </source>
</evidence>
<keyword evidence="3" id="KW-0106">Calcium</keyword>
<dbReference type="PANTHER" id="PTHR11001">
    <property type="entry name" value="MITOCHONDRIAL FISSION PROCESS PROTEIN 1"/>
    <property type="match status" value="1"/>
</dbReference>
<dbReference type="EMBL" id="HBKO01030155">
    <property type="protein sequence ID" value="CAE2244981.1"/>
    <property type="molecule type" value="Transcribed_RNA"/>
</dbReference>
<dbReference type="Pfam" id="PF10558">
    <property type="entry name" value="MTP18"/>
    <property type="match status" value="2"/>
</dbReference>
<dbReference type="PROSITE" id="PS50222">
    <property type="entry name" value="EF_HAND_2"/>
    <property type="match status" value="2"/>
</dbReference>
<feature type="domain" description="EF-hand" evidence="5">
    <location>
        <begin position="13"/>
        <end position="48"/>
    </location>
</feature>
<dbReference type="GO" id="GO:0005739">
    <property type="term" value="C:mitochondrion"/>
    <property type="evidence" value="ECO:0007669"/>
    <property type="project" value="TreeGrafter"/>
</dbReference>
<comment type="similarity">
    <text evidence="1">Belongs to the MTFP1 family.</text>
</comment>
<reference evidence="6" key="1">
    <citation type="submission" date="2021-01" db="EMBL/GenBank/DDBJ databases">
        <authorList>
            <person name="Corre E."/>
            <person name="Pelletier E."/>
            <person name="Niang G."/>
            <person name="Scheremetjew M."/>
            <person name="Finn R."/>
            <person name="Kale V."/>
            <person name="Holt S."/>
            <person name="Cochrane G."/>
            <person name="Meng A."/>
            <person name="Brown T."/>
            <person name="Cohen L."/>
        </authorList>
    </citation>
    <scope>NUCLEOTIDE SEQUENCE</scope>
    <source>
        <strain evidence="6">UIO037</strain>
    </source>
</reference>
<gene>
    <name evidence="6" type="ORF">CPOL0286_LOCUS13720</name>
</gene>
<dbReference type="InterPro" id="IPR011992">
    <property type="entry name" value="EF-hand-dom_pair"/>
</dbReference>
<name>A0A7S4IZQ1_9EUKA</name>
<organism evidence="6">
    <name type="scientific">Prymnesium polylepis</name>
    <dbReference type="NCBI Taxonomy" id="72548"/>
    <lineage>
        <taxon>Eukaryota</taxon>
        <taxon>Haptista</taxon>
        <taxon>Haptophyta</taxon>
        <taxon>Prymnesiophyceae</taxon>
        <taxon>Prymnesiales</taxon>
        <taxon>Prymnesiaceae</taxon>
        <taxon>Prymnesium</taxon>
    </lineage>
</organism>
<dbReference type="InterPro" id="IPR019560">
    <property type="entry name" value="Mitochondrial_18_kDa_protein"/>
</dbReference>
<evidence type="ECO:0000313" key="6">
    <source>
        <dbReference type="EMBL" id="CAE2244981.1"/>
    </source>
</evidence>
<sequence>MHMHADSDGDGKLTKEEINAMFARIDKDNDGSITMAEWKEYLAKSGLSKDKCDVLEEVFRQLDQDGSGTISREEFEAKFHIDYGARYARGAVAAFLTKGRFIAYTSDIGESARPVMPSWFVNGCYALTFLYVAVSVGHHTQEAHSGGASQAMVLRAFTHSATFELLASVAMPSLIIHQAVHFAQNHAHRLPAGPLSRWAPTAVGLCCIPFLPYLDPPAEKAIDAAFEYAWPVDGTMPTKEHHE</sequence>
<protein>
    <recommendedName>
        <fullName evidence="2">Mitochondrial fission process protein 1</fullName>
    </recommendedName>
    <alternativeName>
        <fullName evidence="4">Mitochondrial 18 kDa protein</fullName>
    </alternativeName>
</protein>
<evidence type="ECO:0000256" key="1">
    <source>
        <dbReference type="ARBA" id="ARBA00009224"/>
    </source>
</evidence>
<dbReference type="Pfam" id="PF13499">
    <property type="entry name" value="EF-hand_7"/>
    <property type="match status" value="1"/>
</dbReference>
<dbReference type="GO" id="GO:0000266">
    <property type="term" value="P:mitochondrial fission"/>
    <property type="evidence" value="ECO:0007669"/>
    <property type="project" value="TreeGrafter"/>
</dbReference>
<evidence type="ECO:0000256" key="4">
    <source>
        <dbReference type="ARBA" id="ARBA00029631"/>
    </source>
</evidence>
<dbReference type="GO" id="GO:0005509">
    <property type="term" value="F:calcium ion binding"/>
    <property type="evidence" value="ECO:0007669"/>
    <property type="project" value="InterPro"/>
</dbReference>
<dbReference type="CDD" id="cd00051">
    <property type="entry name" value="EFh"/>
    <property type="match status" value="1"/>
</dbReference>
<accession>A0A7S4IZQ1</accession>
<evidence type="ECO:0000256" key="3">
    <source>
        <dbReference type="ARBA" id="ARBA00022837"/>
    </source>
</evidence>
<dbReference type="Gene3D" id="1.10.238.10">
    <property type="entry name" value="EF-hand"/>
    <property type="match status" value="2"/>
</dbReference>
<dbReference type="PROSITE" id="PS00018">
    <property type="entry name" value="EF_HAND_1"/>
    <property type="match status" value="2"/>
</dbReference>
<dbReference type="PANTHER" id="PTHR11001:SF2">
    <property type="entry name" value="MITOCHONDRIAL FISSION PROCESS PROTEIN 1"/>
    <property type="match status" value="1"/>
</dbReference>
<dbReference type="SMART" id="SM00054">
    <property type="entry name" value="EFh"/>
    <property type="match status" value="2"/>
</dbReference>